<dbReference type="InterPro" id="IPR016024">
    <property type="entry name" value="ARM-type_fold"/>
</dbReference>
<gene>
    <name evidence="1" type="ORF">LMK00_08730</name>
</gene>
<organism evidence="1 2">
    <name type="scientific">Lactococcus formosensis</name>
    <dbReference type="NCBI Taxonomy" id="1281486"/>
    <lineage>
        <taxon>Bacteria</taxon>
        <taxon>Bacillati</taxon>
        <taxon>Bacillota</taxon>
        <taxon>Bacilli</taxon>
        <taxon>Lactobacillales</taxon>
        <taxon>Streptococcaceae</taxon>
        <taxon>Lactococcus</taxon>
    </lineage>
</organism>
<accession>A0A9Q8Y1S0</accession>
<evidence type="ECO:0000313" key="1">
    <source>
        <dbReference type="EMBL" id="USJ19909.1"/>
    </source>
</evidence>
<protein>
    <submittedName>
        <fullName evidence="1">Uncharacterized protein</fullName>
    </submittedName>
</protein>
<dbReference type="InterPro" id="IPR011989">
    <property type="entry name" value="ARM-like"/>
</dbReference>
<dbReference type="AlphaFoldDB" id="A0A9Q8Y1S0"/>
<dbReference type="RefSeq" id="WP_252175308.1">
    <property type="nucleotide sequence ID" value="NZ_CP086395.1"/>
</dbReference>
<dbReference type="SUPFAM" id="SSF48371">
    <property type="entry name" value="ARM repeat"/>
    <property type="match status" value="1"/>
</dbReference>
<dbReference type="EMBL" id="CP086395">
    <property type="protein sequence ID" value="USJ19909.1"/>
    <property type="molecule type" value="Genomic_DNA"/>
</dbReference>
<proteinExistence type="predicted"/>
<dbReference type="Gene3D" id="1.25.10.10">
    <property type="entry name" value="Leucine-rich Repeat Variant"/>
    <property type="match status" value="1"/>
</dbReference>
<name>A0A9Q8Y1S0_9LACT</name>
<dbReference type="Proteomes" id="UP001056730">
    <property type="component" value="Chromosome"/>
</dbReference>
<reference evidence="1" key="1">
    <citation type="journal article" date="2022" name="Front. Microbiol.">
        <title>Feed Insects as a Reservoir of Granadaene-Producing Lactococci.</title>
        <authorList>
            <person name="Neuzil-Bunesova V."/>
            <person name="Ramirez Garcia A."/>
            <person name="Modrackova N."/>
            <person name="Makovska M."/>
            <person name="Sabolova M."/>
            <person name="Sproer C."/>
            <person name="Bunk B."/>
            <person name="Blom J."/>
            <person name="Schwab C."/>
        </authorList>
    </citation>
    <scope>NUCLEOTIDE SEQUENCE</scope>
    <source>
        <strain evidence="1">I4/6O</strain>
    </source>
</reference>
<evidence type="ECO:0000313" key="2">
    <source>
        <dbReference type="Proteomes" id="UP001056730"/>
    </source>
</evidence>
<sequence length="889" mass="103149">MKKLRRIGIQVFISSAMDKESGTPWLEIRKSIRDSLMKCDYLDPFIIEDNVTELPSIETFLFNIEKSDLVVFLVKDEIRPGTKQEIIRARELRKPMLVYFCKSDVSSKSIEDFRDELIKKDAVTFKNLPNFDNIDQIVLNDVINNIISYYQYKHNIELDVEDSDDELLSTDMLIDNSLLDKSSLNHFGSNQNSLIEFLDLSNYATINDEELGSSIAKKLLKWAFKGTDFITKQEMDDFFSELSLSEDTEKVLKLRFQATQKYFDGDLKGALAKSNAAYELGKELRVPNWLLSEILIDNRNIHGQMRYYETEYQQKLNESESFVHFPIADRFVKTAFEKLEQERFRIRNASAHTVHHGNTLLYSLQYIEKYLYISLVMGSSTHLLQARKKFTELLIDYGDLYNDENLIYQALKLYILSGDQKNFSKVLETDWNKVSNILAVNVKEVWNITDAKYCSNSIVLKCAITKSLGQYMNDNLFMLATASLVQYSSEFDSYEQGQVLLEAIDNNFKRFGNNYVLNMLLNILKSNKMLIYSRVTNLLSKIELSGCDDSDLKELGHILKTKISEILERNGNPEFIVNLLNQFNDIYSDLFDLISEKISQNTADIINIELGHYKNSKTILQNNIRILRERFHPDSSVYIGYADNPLGVIEYITEQVHSTEVFEVLNNEFIPLLIEVLSSSLTVETKQDYLKTLIELLTEYKRANVTVPKELIDFFSTKEIVLKNDWSMRQVSMISSLYYVNTIKSLLNLNSEDEILTFCVNYKQNSRSEREAFSYSIQKFIEYNISSNKTIPLFINLVVMDMLQDNYFMVRKNAIKCLMLLYSISPSEVLENELIRMTTDISPNVKFYYINQLNKQILDGKLTKNLLTLFAKDGSYGIRQESKHLLSLI</sequence>
<dbReference type="KEGG" id="lfo:LMK00_08730"/>